<name>A0ABV7K0I8_9ALTE</name>
<dbReference type="RefSeq" id="WP_123324800.1">
    <property type="nucleotide sequence ID" value="NZ_JBHRSX010000022.1"/>
</dbReference>
<organism evidence="1 2">
    <name type="scientific">Alteromonas oceani</name>
    <dbReference type="NCBI Taxonomy" id="2071609"/>
    <lineage>
        <taxon>Bacteria</taxon>
        <taxon>Pseudomonadati</taxon>
        <taxon>Pseudomonadota</taxon>
        <taxon>Gammaproteobacteria</taxon>
        <taxon>Alteromonadales</taxon>
        <taxon>Alteromonadaceae</taxon>
        <taxon>Alteromonas/Salinimonas group</taxon>
        <taxon>Alteromonas</taxon>
    </lineage>
</organism>
<accession>A0ABV7K0I8</accession>
<dbReference type="EMBL" id="JBHRSX010000022">
    <property type="protein sequence ID" value="MFC3202469.1"/>
    <property type="molecule type" value="Genomic_DNA"/>
</dbReference>
<protein>
    <recommendedName>
        <fullName evidence="3">DUF2384 domain-containing protein</fullName>
    </recommendedName>
</protein>
<comment type="caution">
    <text evidence="1">The sequence shown here is derived from an EMBL/GenBank/DDBJ whole genome shotgun (WGS) entry which is preliminary data.</text>
</comment>
<evidence type="ECO:0000313" key="1">
    <source>
        <dbReference type="EMBL" id="MFC3202469.1"/>
    </source>
</evidence>
<evidence type="ECO:0008006" key="3">
    <source>
        <dbReference type="Google" id="ProtNLM"/>
    </source>
</evidence>
<proteinExistence type="predicted"/>
<gene>
    <name evidence="1" type="ORF">ACFOEW_11645</name>
</gene>
<keyword evidence="2" id="KW-1185">Reference proteome</keyword>
<sequence length="125" mass="14656">MFKCSEINFTPEKIVENLDVLAQTYSIRTITFLRSIGLSFEITELDNDNPANRAQALNRLCEIDTFLNSARLWFTSDNECWNWFMNEQLEAFSHLTPSEIVRRYQGRGINALLEWAEERNLGNFQ</sequence>
<dbReference type="Proteomes" id="UP001595477">
    <property type="component" value="Unassembled WGS sequence"/>
</dbReference>
<evidence type="ECO:0000313" key="2">
    <source>
        <dbReference type="Proteomes" id="UP001595477"/>
    </source>
</evidence>
<reference evidence="2" key="1">
    <citation type="journal article" date="2019" name="Int. J. Syst. Evol. Microbiol.">
        <title>The Global Catalogue of Microorganisms (GCM) 10K type strain sequencing project: providing services to taxonomists for standard genome sequencing and annotation.</title>
        <authorList>
            <consortium name="The Broad Institute Genomics Platform"/>
            <consortium name="The Broad Institute Genome Sequencing Center for Infectious Disease"/>
            <person name="Wu L."/>
            <person name="Ma J."/>
        </authorList>
    </citation>
    <scope>NUCLEOTIDE SEQUENCE [LARGE SCALE GENOMIC DNA]</scope>
    <source>
        <strain evidence="2">KCTC 52449</strain>
    </source>
</reference>